<feature type="region of interest" description="Disordered" evidence="1">
    <location>
        <begin position="120"/>
        <end position="174"/>
    </location>
</feature>
<reference evidence="2" key="1">
    <citation type="journal article" date="2020" name="Fungal Divers.">
        <title>Resolving the Mortierellaceae phylogeny through synthesis of multi-gene phylogenetics and phylogenomics.</title>
        <authorList>
            <person name="Vandepol N."/>
            <person name="Liber J."/>
            <person name="Desiro A."/>
            <person name="Na H."/>
            <person name="Kennedy M."/>
            <person name="Barry K."/>
            <person name="Grigoriev I.V."/>
            <person name="Miller A.N."/>
            <person name="O'Donnell K."/>
            <person name="Stajich J.E."/>
            <person name="Bonito G."/>
        </authorList>
    </citation>
    <scope>NUCLEOTIDE SEQUENCE</scope>
    <source>
        <strain evidence="2">CK1249</strain>
    </source>
</reference>
<dbReference type="EMBL" id="JAAAHY010001209">
    <property type="protein sequence ID" value="KAF9951368.1"/>
    <property type="molecule type" value="Genomic_DNA"/>
</dbReference>
<feature type="non-terminal residue" evidence="2">
    <location>
        <position position="174"/>
    </location>
</feature>
<accession>A0A9P6IZY0</accession>
<proteinExistence type="predicted"/>
<organism evidence="2 3">
    <name type="scientific">Mortierella alpina</name>
    <name type="common">Oleaginous fungus</name>
    <name type="synonym">Mortierella renispora</name>
    <dbReference type="NCBI Taxonomy" id="64518"/>
    <lineage>
        <taxon>Eukaryota</taxon>
        <taxon>Fungi</taxon>
        <taxon>Fungi incertae sedis</taxon>
        <taxon>Mucoromycota</taxon>
        <taxon>Mortierellomycotina</taxon>
        <taxon>Mortierellomycetes</taxon>
        <taxon>Mortierellales</taxon>
        <taxon>Mortierellaceae</taxon>
        <taxon>Mortierella</taxon>
    </lineage>
</organism>
<name>A0A9P6IZY0_MORAP</name>
<evidence type="ECO:0000313" key="3">
    <source>
        <dbReference type="Proteomes" id="UP000738359"/>
    </source>
</evidence>
<keyword evidence="3" id="KW-1185">Reference proteome</keyword>
<evidence type="ECO:0000256" key="1">
    <source>
        <dbReference type="SAM" id="MobiDB-lite"/>
    </source>
</evidence>
<sequence length="174" mass="18826">MFGNSNSNNNTANAVPAAATITTTTTTNIMNPPNSALANTPLQSAQIPNSGTPVVFGLQDSNLAGLRNAAHLRQPAPVMAMGAINGQPQAFQVQAHQYQLQQMQLQQLQQQQLQQLQQRQLQQQQHQPHSPLQSLQQHQSLVHPPTPQNQPSQLPGQPIPTPGLPTSAQSFAYQ</sequence>
<feature type="compositionally biased region" description="Low complexity" evidence="1">
    <location>
        <begin position="120"/>
        <end position="141"/>
    </location>
</feature>
<evidence type="ECO:0000313" key="2">
    <source>
        <dbReference type="EMBL" id="KAF9951368.1"/>
    </source>
</evidence>
<dbReference type="OrthoDB" id="2443114at2759"/>
<gene>
    <name evidence="2" type="ORF">BGZ70_001012</name>
</gene>
<dbReference type="AlphaFoldDB" id="A0A9P6IZY0"/>
<dbReference type="Proteomes" id="UP000738359">
    <property type="component" value="Unassembled WGS sequence"/>
</dbReference>
<feature type="compositionally biased region" description="Polar residues" evidence="1">
    <location>
        <begin position="164"/>
        <end position="174"/>
    </location>
</feature>
<protein>
    <submittedName>
        <fullName evidence="2">Uncharacterized protein</fullName>
    </submittedName>
</protein>
<comment type="caution">
    <text evidence="2">The sequence shown here is derived from an EMBL/GenBank/DDBJ whole genome shotgun (WGS) entry which is preliminary data.</text>
</comment>